<dbReference type="SUPFAM" id="SSF48452">
    <property type="entry name" value="TPR-like"/>
    <property type="match status" value="1"/>
</dbReference>
<keyword evidence="6" id="KW-0539">Nucleus</keyword>
<evidence type="ECO:0000256" key="3">
    <source>
        <dbReference type="ARBA" id="ARBA00022664"/>
    </source>
</evidence>
<feature type="region of interest" description="Disordered" evidence="10">
    <location>
        <begin position="1"/>
        <end position="237"/>
    </location>
</feature>
<dbReference type="OrthoDB" id="10265668at2759"/>
<dbReference type="Pfam" id="PF23240">
    <property type="entry name" value="HAT_PRP39_N"/>
    <property type="match status" value="1"/>
</dbReference>
<evidence type="ECO:0000256" key="10">
    <source>
        <dbReference type="SAM" id="MobiDB-lite"/>
    </source>
</evidence>
<keyword evidence="12" id="KW-1185">Reference proteome</keyword>
<evidence type="ECO:0000256" key="8">
    <source>
        <dbReference type="ARBA" id="ARBA00067962"/>
    </source>
</evidence>
<keyword evidence="5" id="KW-0508">mRNA splicing</keyword>
<dbReference type="GO" id="GO:0005685">
    <property type="term" value="C:U1 snRNP"/>
    <property type="evidence" value="ECO:0007669"/>
    <property type="project" value="TreeGrafter"/>
</dbReference>
<dbReference type="GO" id="GO:0071004">
    <property type="term" value="C:U2-type prespliceosome"/>
    <property type="evidence" value="ECO:0007669"/>
    <property type="project" value="TreeGrafter"/>
</dbReference>
<reference evidence="11 12" key="1">
    <citation type="submission" date="2020-04" db="EMBL/GenBank/DDBJ databases">
        <authorList>
            <person name="Alioto T."/>
            <person name="Alioto T."/>
            <person name="Gomez Garrido J."/>
        </authorList>
    </citation>
    <scope>NUCLEOTIDE SEQUENCE [LARGE SCALE GENOMIC DNA]</scope>
</reference>
<sequence>MASDSENESSGAEEVVTTTRRTRSTRSSRGGGKNTPASPPKPRGRGRGGGRRGKGRGRGKAAKPADTESEEEPSDSEGCKANGVEPAVKEEEEPKAEQEPDKPESVSSEPPDELATKVEQAEEEPVKQHDEEEIIKEDIIEDKEAEVVVPLVEEKVVEEEKEQPMETEETAPTQPVQEQSVQQDKMEEHVPDEGKEDKAEKRKRRGFSDNPPDEVEQPPKKSKDVNGEAAVAAKEEERKKRLPELEKYWKAVKDDSADFTGWTYLLQYVDQESDAEAAREAYNAFLSLYPYCYGYWRKYADYEKKKGDAVLSDKGVSTRRVHAPPLSLHTQLSSVFERGLKAIPLSVDLWLHYLNHCKTKEPADPDFVRTQYEQALHTCGMEFRSDRLWESYLKWETEQKNWHNILSIYDRLLATPTQGYTTHFDSFEAFAKEHPPQKLLSVDEFLELRKEWLSSGKGGEEGDDIEERQKEEVAALRDKLVELRKATHKATVKAVADRWAFEEAIKRPYFHVKPLEKGQLKNWKDYLDYEIEQGDKRRVIVLFERCLIACALYDEYWIKFLDYLEGQKDDSLMAKISDVYERACTIHHPKKPALQLRWAAFEEGRGRLDSACEILEGLDKRLPNTLQVAYQRINLERRRGCLDKAAALYDNYMSSYKNVTIASAIAVKFARFLCKLRDDPEAAQAVLNRALEKDKTNSRLFLNLIDIHMSRCPVEVEAVVGVMDRFLSSADAPAQQKHVFAQRKLELLEDFGSDIASVFKAKDEVAVWQKAAKEAKKEPKEDGGRDGGGGGGASMAKKPKSEYNSQSAAAAAAAAAGYGGQQAYNYQNYPQGGYYAQGDYYNWQQQYGGGYGANQGWGGGGGGGGGSYNSYY</sequence>
<feature type="compositionally biased region" description="Acidic residues" evidence="10">
    <location>
        <begin position="131"/>
        <end position="144"/>
    </location>
</feature>
<evidence type="ECO:0000256" key="7">
    <source>
        <dbReference type="ARBA" id="ARBA00038019"/>
    </source>
</evidence>
<evidence type="ECO:0000256" key="5">
    <source>
        <dbReference type="ARBA" id="ARBA00023187"/>
    </source>
</evidence>
<comment type="subcellular location">
    <subcellularLocation>
        <location evidence="2">Nucleus</location>
    </subcellularLocation>
</comment>
<feature type="compositionally biased region" description="Acidic residues" evidence="10">
    <location>
        <begin position="156"/>
        <end position="169"/>
    </location>
</feature>
<comment type="function">
    <text evidence="1">Involved in pre-mRNA splicing.</text>
</comment>
<feature type="compositionally biased region" description="Basic and acidic residues" evidence="10">
    <location>
        <begin position="773"/>
        <end position="785"/>
    </location>
</feature>
<dbReference type="EMBL" id="CADEPI010000407">
    <property type="protein sequence ID" value="CAB3385342.1"/>
    <property type="molecule type" value="Genomic_DNA"/>
</dbReference>
<dbReference type="PANTHER" id="PTHR17204">
    <property type="entry name" value="PRE-MRNA PROCESSING PROTEIN PRP39-RELATED"/>
    <property type="match status" value="1"/>
</dbReference>
<evidence type="ECO:0000256" key="6">
    <source>
        <dbReference type="ARBA" id="ARBA00023242"/>
    </source>
</evidence>
<keyword evidence="4" id="KW-0677">Repeat</keyword>
<comment type="similarity">
    <text evidence="7">Belongs to the PRP39 family.</text>
</comment>
<dbReference type="GO" id="GO:0030627">
    <property type="term" value="F:pre-mRNA 5'-splice site binding"/>
    <property type="evidence" value="ECO:0007669"/>
    <property type="project" value="TreeGrafter"/>
</dbReference>
<dbReference type="Pfam" id="PF23241">
    <property type="entry name" value="HAT_PRP39_C"/>
    <property type="match status" value="1"/>
</dbReference>
<feature type="compositionally biased region" description="Polar residues" evidence="10">
    <location>
        <begin position="172"/>
        <end position="183"/>
    </location>
</feature>
<dbReference type="AlphaFoldDB" id="A0A8S1DW94"/>
<dbReference type="SMART" id="SM00386">
    <property type="entry name" value="HAT"/>
    <property type="match status" value="6"/>
</dbReference>
<gene>
    <name evidence="11" type="ORF">CLODIP_2_CD06368</name>
</gene>
<dbReference type="FunFam" id="1.25.40.10:FF:000063">
    <property type="entry name" value="Pre-mRNA processing factor 39"/>
    <property type="match status" value="1"/>
</dbReference>
<evidence type="ECO:0000313" key="11">
    <source>
        <dbReference type="EMBL" id="CAB3385342.1"/>
    </source>
</evidence>
<dbReference type="GO" id="GO:0000243">
    <property type="term" value="C:commitment complex"/>
    <property type="evidence" value="ECO:0007669"/>
    <property type="project" value="TreeGrafter"/>
</dbReference>
<dbReference type="FunFam" id="1.25.40.10:FF:000091">
    <property type="entry name" value="Pre-mRNA-processing factor 39"/>
    <property type="match status" value="1"/>
</dbReference>
<dbReference type="InterPro" id="IPR003107">
    <property type="entry name" value="HAT"/>
</dbReference>
<evidence type="ECO:0000256" key="4">
    <source>
        <dbReference type="ARBA" id="ARBA00022737"/>
    </source>
</evidence>
<feature type="compositionally biased region" description="Basic and acidic residues" evidence="10">
    <location>
        <begin position="184"/>
        <end position="200"/>
    </location>
</feature>
<dbReference type="PANTHER" id="PTHR17204:SF5">
    <property type="entry name" value="PRE-MRNA-PROCESSING FACTOR 39"/>
    <property type="match status" value="1"/>
</dbReference>
<protein>
    <recommendedName>
        <fullName evidence="8">Pre-mRNA-processing factor 39</fullName>
    </recommendedName>
    <alternativeName>
        <fullName evidence="9">PRP39 homolog</fullName>
    </alternativeName>
</protein>
<dbReference type="Gene3D" id="1.25.40.10">
    <property type="entry name" value="Tetratricopeptide repeat domain"/>
    <property type="match status" value="2"/>
</dbReference>
<evidence type="ECO:0000256" key="9">
    <source>
        <dbReference type="ARBA" id="ARBA00080852"/>
    </source>
</evidence>
<proteinExistence type="inferred from homology"/>
<dbReference type="GO" id="GO:0000395">
    <property type="term" value="P:mRNA 5'-splice site recognition"/>
    <property type="evidence" value="ECO:0007669"/>
    <property type="project" value="TreeGrafter"/>
</dbReference>
<feature type="compositionally biased region" description="Basic and acidic residues" evidence="10">
    <location>
        <begin position="217"/>
        <end position="226"/>
    </location>
</feature>
<evidence type="ECO:0000256" key="1">
    <source>
        <dbReference type="ARBA" id="ARBA00003777"/>
    </source>
</evidence>
<organism evidence="11 12">
    <name type="scientific">Cloeon dipterum</name>
    <dbReference type="NCBI Taxonomy" id="197152"/>
    <lineage>
        <taxon>Eukaryota</taxon>
        <taxon>Metazoa</taxon>
        <taxon>Ecdysozoa</taxon>
        <taxon>Arthropoda</taxon>
        <taxon>Hexapoda</taxon>
        <taxon>Insecta</taxon>
        <taxon>Pterygota</taxon>
        <taxon>Palaeoptera</taxon>
        <taxon>Ephemeroptera</taxon>
        <taxon>Pisciforma</taxon>
        <taxon>Baetidae</taxon>
        <taxon>Cloeon</taxon>
    </lineage>
</organism>
<feature type="compositionally biased region" description="Basic and acidic residues" evidence="10">
    <location>
        <begin position="114"/>
        <end position="130"/>
    </location>
</feature>
<feature type="compositionally biased region" description="Basic and acidic residues" evidence="10">
    <location>
        <begin position="95"/>
        <end position="104"/>
    </location>
</feature>
<dbReference type="Proteomes" id="UP000494165">
    <property type="component" value="Unassembled WGS sequence"/>
</dbReference>
<dbReference type="InterPro" id="IPR059164">
    <property type="entry name" value="HAT_PRP39_C"/>
</dbReference>
<dbReference type="InterPro" id="IPR011990">
    <property type="entry name" value="TPR-like_helical_dom_sf"/>
</dbReference>
<name>A0A8S1DW94_9INSE</name>
<keyword evidence="3" id="KW-0507">mRNA processing</keyword>
<accession>A0A8S1DW94</accession>
<comment type="caution">
    <text evidence="11">The sequence shown here is derived from an EMBL/GenBank/DDBJ whole genome shotgun (WGS) entry which is preliminary data.</text>
</comment>
<feature type="compositionally biased region" description="Basic residues" evidence="10">
    <location>
        <begin position="42"/>
        <end position="61"/>
    </location>
</feature>
<evidence type="ECO:0000256" key="2">
    <source>
        <dbReference type="ARBA" id="ARBA00004123"/>
    </source>
</evidence>
<evidence type="ECO:0000313" key="12">
    <source>
        <dbReference type="Proteomes" id="UP000494165"/>
    </source>
</evidence>
<feature type="region of interest" description="Disordered" evidence="10">
    <location>
        <begin position="773"/>
        <end position="800"/>
    </location>
</feature>